<dbReference type="Proteomes" id="UP000285883">
    <property type="component" value="Unassembled WGS sequence"/>
</dbReference>
<keyword evidence="1" id="KW-0175">Coiled coil</keyword>
<reference evidence="2" key="1">
    <citation type="journal article" date="2015" name="Genom Data">
        <title>Genome sequences of six Phytophthora species associated with forests in New Zealand.</title>
        <authorList>
            <person name="Studholme D.J."/>
            <person name="McDougal R.L."/>
            <person name="Sambles C."/>
            <person name="Hansen E."/>
            <person name="Hardy G."/>
            <person name="Grant M."/>
            <person name="Ganley R.J."/>
            <person name="Williams N.M."/>
        </authorList>
    </citation>
    <scope>NUCLEOTIDE SEQUENCE</scope>
    <source>
        <strain evidence="2">NZFS 2646</strain>
        <strain evidence="3">NZFS 3630</strain>
    </source>
</reference>
<dbReference type="AlphaFoldDB" id="A0A3R7K9E6"/>
<dbReference type="STRING" id="325452.A0A3R7K9E6"/>
<organism evidence="4 7">
    <name type="scientific">Phytophthora kernoviae</name>
    <dbReference type="NCBI Taxonomy" id="325452"/>
    <lineage>
        <taxon>Eukaryota</taxon>
        <taxon>Sar</taxon>
        <taxon>Stramenopiles</taxon>
        <taxon>Oomycota</taxon>
        <taxon>Peronosporomycetes</taxon>
        <taxon>Peronosporales</taxon>
        <taxon>Peronosporaceae</taxon>
        <taxon>Phytophthora</taxon>
    </lineage>
</organism>
<reference evidence="2" key="3">
    <citation type="submission" date="2020-06" db="EMBL/GenBank/DDBJ databases">
        <authorList>
            <person name="Studholme D.J."/>
        </authorList>
    </citation>
    <scope>NUCLEOTIDE SEQUENCE</scope>
    <source>
        <strain evidence="2">NZFS 2646</strain>
        <strain evidence="3">NZFS 3630</strain>
    </source>
</reference>
<evidence type="ECO:0000313" key="7">
    <source>
        <dbReference type="Proteomes" id="UP000285883"/>
    </source>
</evidence>
<accession>A0A3R7K9E6</accession>
<name>A0A3R7K9E6_9STRA</name>
<dbReference type="EMBL" id="MBDN02000013">
    <property type="protein sequence ID" value="RLN84913.1"/>
    <property type="molecule type" value="Genomic_DNA"/>
</dbReference>
<evidence type="ECO:0000313" key="2">
    <source>
        <dbReference type="EMBL" id="KAG2531650.1"/>
    </source>
</evidence>
<dbReference type="Proteomes" id="UP000792063">
    <property type="component" value="Unassembled WGS sequence"/>
</dbReference>
<dbReference type="EMBL" id="MAYM02000527">
    <property type="protein sequence ID" value="RLN37750.1"/>
    <property type="molecule type" value="Genomic_DNA"/>
</dbReference>
<dbReference type="EMBL" id="JPWV03000009">
    <property type="protein sequence ID" value="KAG2531650.1"/>
    <property type="molecule type" value="Genomic_DNA"/>
</dbReference>
<dbReference type="EMBL" id="JPWU03000006">
    <property type="protein sequence ID" value="KAG2532951.1"/>
    <property type="molecule type" value="Genomic_DNA"/>
</dbReference>
<evidence type="ECO:0000256" key="1">
    <source>
        <dbReference type="SAM" id="Coils"/>
    </source>
</evidence>
<keyword evidence="6" id="KW-1185">Reference proteome</keyword>
<evidence type="ECO:0000313" key="3">
    <source>
        <dbReference type="EMBL" id="KAG2532951.1"/>
    </source>
</evidence>
<proteinExistence type="predicted"/>
<comment type="caution">
    <text evidence="4">The sequence shown here is derived from an EMBL/GenBank/DDBJ whole genome shotgun (WGS) entry which is preliminary data.</text>
</comment>
<evidence type="ECO:0000313" key="4">
    <source>
        <dbReference type="EMBL" id="RLN37750.1"/>
    </source>
</evidence>
<protein>
    <recommendedName>
        <fullName evidence="8">USP8 dimerisation domain-containing protein</fullName>
    </recommendedName>
</protein>
<dbReference type="Proteomes" id="UP000785171">
    <property type="component" value="Unassembled WGS sequence"/>
</dbReference>
<dbReference type="Proteomes" id="UP000285624">
    <property type="component" value="Unassembled WGS sequence"/>
</dbReference>
<gene>
    <name evidence="4" type="ORF">BBI17_000799</name>
    <name evidence="5" type="ORF">BBO99_00000897</name>
    <name evidence="2" type="ORF">JM16_000773</name>
    <name evidence="3" type="ORF">JM18_000856</name>
</gene>
<feature type="coiled-coil region" evidence="1">
    <location>
        <begin position="97"/>
        <end position="124"/>
    </location>
</feature>
<evidence type="ECO:0000313" key="6">
    <source>
        <dbReference type="Proteomes" id="UP000285624"/>
    </source>
</evidence>
<evidence type="ECO:0000313" key="5">
    <source>
        <dbReference type="EMBL" id="RLN84913.1"/>
    </source>
</evidence>
<reference evidence="6 7" key="2">
    <citation type="submission" date="2018-07" db="EMBL/GenBank/DDBJ databases">
        <title>Genome sequencing of oomycete isolates from Chile give support for New Zealand origin for Phytophthora kernoviae and make available the first Nothophytophthora sp. genome.</title>
        <authorList>
            <person name="Studholme D.J."/>
            <person name="Sanfuentes E."/>
            <person name="Panda P."/>
            <person name="Hill R."/>
            <person name="Sambles C."/>
            <person name="Grant M."/>
            <person name="Williams N.M."/>
            <person name="Mcdougal R.L."/>
        </authorList>
    </citation>
    <scope>NUCLEOTIDE SEQUENCE [LARGE SCALE GENOMIC DNA]</scope>
    <source>
        <strain evidence="4">Chile2</strain>
        <strain evidence="5">Chile4</strain>
    </source>
</reference>
<sequence length="146" mass="17188">MDVSERLVARRAHLAPFCRVDPVKQHLRLQSYYQLARQLYRQSETYFAEGAWDNALCSKVIAAHHDYELPRYRKEREWVRAQAVDGFKLFDAILDGMEAEELEYLEYERSLAEEKEQRKTASATEQTTMTALEARLQAMRLAKRSE</sequence>
<evidence type="ECO:0008006" key="8">
    <source>
        <dbReference type="Google" id="ProtNLM"/>
    </source>
</evidence>